<dbReference type="NCBIfam" id="TIGR01697">
    <property type="entry name" value="PNPH-PUNA-XAPA"/>
    <property type="match status" value="1"/>
</dbReference>
<dbReference type="GO" id="GO:0005737">
    <property type="term" value="C:cytoplasm"/>
    <property type="evidence" value="ECO:0007669"/>
    <property type="project" value="TreeGrafter"/>
</dbReference>
<dbReference type="InterPro" id="IPR000845">
    <property type="entry name" value="Nucleoside_phosphorylase_d"/>
</dbReference>
<dbReference type="NCBIfam" id="TIGR01700">
    <property type="entry name" value="PNPH"/>
    <property type="match status" value="1"/>
</dbReference>
<dbReference type="FunCoup" id="A0A0H5RZ85">
    <property type="interactions" value="208"/>
</dbReference>
<dbReference type="EC" id="2.4.2.1" evidence="3 11"/>
<dbReference type="EMBL" id="CAAKNF010000196">
    <property type="protein sequence ID" value="VIO87204.1"/>
    <property type="molecule type" value="Genomic_DNA"/>
</dbReference>
<keyword evidence="5 11" id="KW-0328">Glycosyltransferase</keyword>
<reference evidence="15" key="3">
    <citation type="submission" date="2019-04" db="EMBL/GenBank/DDBJ databases">
        <authorList>
            <person name="Howe K."/>
            <person name="Paulini M."/>
            <person name="Williams G."/>
        </authorList>
    </citation>
    <scope>NUCLEOTIDE SEQUENCE [LARGE SCALE GENOMIC DNA]</scope>
    <source>
        <strain evidence="15">FR3</strain>
    </source>
</reference>
<dbReference type="OrthoDB" id="10261782at2759"/>
<dbReference type="WormBase" id="Bm4756">
    <property type="protein sequence ID" value="BM19089"/>
    <property type="gene ID" value="WBGene00225017"/>
    <property type="gene designation" value="Bma-pnp-1"/>
</dbReference>
<evidence type="ECO:0000313" key="18">
    <source>
        <dbReference type="WormBase" id="Bm4756"/>
    </source>
</evidence>
<evidence type="ECO:0000256" key="4">
    <source>
        <dbReference type="ARBA" id="ARBA00013834"/>
    </source>
</evidence>
<dbReference type="Proteomes" id="UP000006672">
    <property type="component" value="Unassembled WGS sequence"/>
</dbReference>
<comment type="pathway">
    <text evidence="1 11">Purine metabolism; purine nucleoside salvage.</text>
</comment>
<dbReference type="GO" id="GO:0009116">
    <property type="term" value="P:nucleoside metabolic process"/>
    <property type="evidence" value="ECO:0007669"/>
    <property type="project" value="InterPro"/>
</dbReference>
<evidence type="ECO:0000256" key="2">
    <source>
        <dbReference type="ARBA" id="ARBA00006751"/>
    </source>
</evidence>
<feature type="binding site" evidence="12">
    <location>
        <position position="47"/>
    </location>
    <ligand>
        <name>phosphate</name>
        <dbReference type="ChEBI" id="CHEBI:43474"/>
    </ligand>
</feature>
<dbReference type="PANTHER" id="PTHR11904">
    <property type="entry name" value="METHYLTHIOADENOSINE/PURINE NUCLEOSIDE PHOSPHORYLASE"/>
    <property type="match status" value="1"/>
</dbReference>
<evidence type="ECO:0000256" key="12">
    <source>
        <dbReference type="PIRSR" id="PIRSR000477-2"/>
    </source>
</evidence>
<comment type="catalytic activity">
    <reaction evidence="10">
        <text>guanosine + phosphate = alpha-D-ribose 1-phosphate + guanine</text>
        <dbReference type="Rhea" id="RHEA:13233"/>
        <dbReference type="ChEBI" id="CHEBI:16235"/>
        <dbReference type="ChEBI" id="CHEBI:16750"/>
        <dbReference type="ChEBI" id="CHEBI:43474"/>
        <dbReference type="ChEBI" id="CHEBI:57720"/>
        <dbReference type="EC" id="2.4.2.1"/>
    </reaction>
</comment>
<evidence type="ECO:0000256" key="9">
    <source>
        <dbReference type="ARBA" id="ARBA00023950"/>
    </source>
</evidence>
<dbReference type="CTD" id="6102365"/>
<comment type="catalytic activity">
    <reaction evidence="8">
        <text>2'-deoxyguanosine + phosphate = 2-deoxy-alpha-D-ribose 1-phosphate + guanine</text>
        <dbReference type="Rhea" id="RHEA:27738"/>
        <dbReference type="ChEBI" id="CHEBI:16235"/>
        <dbReference type="ChEBI" id="CHEBI:17172"/>
        <dbReference type="ChEBI" id="CHEBI:43474"/>
        <dbReference type="ChEBI" id="CHEBI:57259"/>
        <dbReference type="EC" id="2.4.2.1"/>
    </reaction>
</comment>
<keyword evidence="6 11" id="KW-0808">Transferase</keyword>
<organism evidence="14">
    <name type="scientific">Brugia malayi</name>
    <name type="common">Filarial nematode worm</name>
    <dbReference type="NCBI Taxonomy" id="6279"/>
    <lineage>
        <taxon>Eukaryota</taxon>
        <taxon>Metazoa</taxon>
        <taxon>Ecdysozoa</taxon>
        <taxon>Nematoda</taxon>
        <taxon>Chromadorea</taxon>
        <taxon>Rhabditida</taxon>
        <taxon>Spirurina</taxon>
        <taxon>Spiruromorpha</taxon>
        <taxon>Filarioidea</taxon>
        <taxon>Onchocercidae</taxon>
        <taxon>Brugia</taxon>
    </lineage>
</organism>
<feature type="binding site" evidence="12">
    <location>
        <position position="256"/>
    </location>
    <ligand>
        <name>a purine D-ribonucleoside</name>
        <dbReference type="ChEBI" id="CHEBI:142355"/>
    </ligand>
</feature>
<dbReference type="WBParaSite" id="Bm4756.1">
    <property type="protein sequence ID" value="Bm4756.1"/>
    <property type="gene ID" value="WBGene00225017"/>
</dbReference>
<dbReference type="SUPFAM" id="SSF53167">
    <property type="entry name" value="Purine and uridine phosphorylases"/>
    <property type="match status" value="1"/>
</dbReference>
<dbReference type="EMBL" id="LN854668">
    <property type="protein sequence ID" value="CRZ21692.1"/>
    <property type="molecule type" value="Genomic_DNA"/>
</dbReference>
<comment type="catalytic activity">
    <reaction evidence="7">
        <text>inosine + phosphate = alpha-D-ribose 1-phosphate + hypoxanthine</text>
        <dbReference type="Rhea" id="RHEA:27646"/>
        <dbReference type="ChEBI" id="CHEBI:17368"/>
        <dbReference type="ChEBI" id="CHEBI:17596"/>
        <dbReference type="ChEBI" id="CHEBI:43474"/>
        <dbReference type="ChEBI" id="CHEBI:57720"/>
        <dbReference type="EC" id="2.4.2.1"/>
    </reaction>
</comment>
<feature type="binding site" evidence="12">
    <location>
        <position position="131"/>
    </location>
    <ligand>
        <name>phosphate</name>
        <dbReference type="ChEBI" id="CHEBI:43474"/>
    </ligand>
</feature>
<evidence type="ECO:0000256" key="11">
    <source>
        <dbReference type="PIRNR" id="PIRNR000477"/>
    </source>
</evidence>
<protein>
    <recommendedName>
        <fullName evidence="4 11">Purine nucleoside phosphorylase</fullName>
        <ecNumber evidence="3 11">2.4.2.1</ecNumber>
    </recommendedName>
    <alternativeName>
        <fullName evidence="11">Inosine-guanosine phosphorylase</fullName>
    </alternativeName>
</protein>
<dbReference type="UniPathway" id="UPA00606"/>
<evidence type="ECO:0000256" key="7">
    <source>
        <dbReference type="ARBA" id="ARBA00023918"/>
    </source>
</evidence>
<dbReference type="STRING" id="6279.A0A0H5RZ85"/>
<dbReference type="CDD" id="cd09009">
    <property type="entry name" value="PNP-EcPNPII_like"/>
    <property type="match status" value="1"/>
</dbReference>
<dbReference type="InterPro" id="IPR011270">
    <property type="entry name" value="Pur_Nuc_Pase_Ino/Guo-sp"/>
</dbReference>
<evidence type="ECO:0000256" key="1">
    <source>
        <dbReference type="ARBA" id="ARBA00005058"/>
    </source>
</evidence>
<dbReference type="FunFam" id="3.40.50.1580:FF:000004">
    <property type="entry name" value="Purine nucleoside phosphorylase"/>
    <property type="match status" value="1"/>
</dbReference>
<dbReference type="GeneID" id="6102365"/>
<feature type="domain" description="Nucleoside phosphorylase" evidence="13">
    <location>
        <begin position="40"/>
        <end position="293"/>
    </location>
</feature>
<evidence type="ECO:0000256" key="3">
    <source>
        <dbReference type="ARBA" id="ARBA00011886"/>
    </source>
</evidence>
<comment type="catalytic activity">
    <reaction evidence="9">
        <text>2'-deoxyinosine + phosphate = 2-deoxy-alpha-D-ribose 1-phosphate + hypoxanthine</text>
        <dbReference type="Rhea" id="RHEA:27750"/>
        <dbReference type="ChEBI" id="CHEBI:17368"/>
        <dbReference type="ChEBI" id="CHEBI:28997"/>
        <dbReference type="ChEBI" id="CHEBI:43474"/>
        <dbReference type="ChEBI" id="CHEBI:57259"/>
        <dbReference type="EC" id="2.4.2.1"/>
    </reaction>
</comment>
<sequence length="295" mass="32681">MSTSMQLYDNGKVINPKSYDDLSEIAKSILKQIQLKEVPKIGIICGSGLGSIADFIEQAEILSYTKIPGFPISHVIGHKSNLVFGYINEKYVICMQGRFHPYEYGMDLALCAMPVRILHLLGVETLIVSNAAGGLNSNFKVGDLMIIKDHIFFPGLAGFSPFVGLHDQRFGERFVSLHEAYDPKLRKLAIDVARRQKIRIHEGVYAMNGGPQFESPAELRMLKMLGTDAIGMSTCHEVVVACQMGMRVFGCSLITNIANLDHENAVMVTHEEVLKTGEEAQERTCSFVSEIVKNL</sequence>
<reference evidence="17" key="4">
    <citation type="submission" date="2019-12" db="UniProtKB">
        <authorList>
            <consortium name="WormBaseParasite"/>
        </authorList>
    </citation>
    <scope>IDENTIFICATION</scope>
</reference>
<keyword evidence="16" id="KW-1185">Reference proteome</keyword>
<reference evidence="14 16" key="1">
    <citation type="journal article" date="2007" name="Science">
        <title>Draft genome of the filarial nematode parasite Brugia malayi.</title>
        <authorList>
            <person name="Ghedin E."/>
            <person name="Wang S."/>
            <person name="Spiro D."/>
            <person name="Caler E."/>
            <person name="Zhao Q."/>
            <person name="Crabtree J."/>
            <person name="Allen J.E."/>
            <person name="Delcher A.L."/>
            <person name="Guiliano D.B."/>
            <person name="Miranda-Saavedra D."/>
            <person name="Angiuoli S.V."/>
            <person name="Creasy T."/>
            <person name="Amedeo P."/>
            <person name="Haas B."/>
            <person name="El-Sayed N.M."/>
            <person name="Wortman J.R."/>
            <person name="Feldblyum T."/>
            <person name="Tallon L."/>
            <person name="Schatz M."/>
            <person name="Shumway M."/>
            <person name="Koo H."/>
            <person name="Salzberg S.L."/>
            <person name="Schobel S."/>
            <person name="Pertea M."/>
            <person name="Pop M."/>
            <person name="White O."/>
            <person name="Barton G.J."/>
            <person name="Carlow C.K."/>
            <person name="Crawford M.J."/>
            <person name="Daub J."/>
            <person name="Dimmic M.W."/>
            <person name="Estes C.F."/>
            <person name="Foster J.M."/>
            <person name="Ganatra M."/>
            <person name="Gregory W.F."/>
            <person name="Johnson N.M."/>
            <person name="Jin J."/>
            <person name="Komuniecki R."/>
            <person name="Korf I."/>
            <person name="Kumar S."/>
            <person name="Laney S."/>
            <person name="Li B.W."/>
            <person name="Li W."/>
            <person name="Lindblom T.H."/>
            <person name="Lustigman S."/>
            <person name="Ma D."/>
            <person name="Maina C.V."/>
            <person name="Martin D.M."/>
            <person name="McCarter J.P."/>
            <person name="McReynolds L."/>
            <person name="Mitreva M."/>
            <person name="Nutman T.B."/>
            <person name="Parkinson J."/>
            <person name="Peregrin-Alvarez J.M."/>
            <person name="Poole C."/>
            <person name="Ren Q."/>
            <person name="Saunders L."/>
            <person name="Sluder A.E."/>
            <person name="Smith K."/>
            <person name="Stanke M."/>
            <person name="Unnasch T.R."/>
            <person name="Ware J."/>
            <person name="Wei A.D."/>
            <person name="Weil G."/>
            <person name="Williams D.J."/>
            <person name="Zhang Y."/>
            <person name="Williams S.A."/>
            <person name="Fraser-Liggett C."/>
            <person name="Slatko B."/>
            <person name="Blaxter M.L."/>
            <person name="Scott A.L."/>
        </authorList>
    </citation>
    <scope>NUCLEOTIDE SEQUENCE</scope>
    <source>
        <strain evidence="14 16">FR3</strain>
    </source>
</reference>
<dbReference type="GO" id="GO:0004731">
    <property type="term" value="F:purine-nucleoside phosphorylase activity"/>
    <property type="evidence" value="ECO:0007669"/>
    <property type="project" value="UniProtKB-EC"/>
</dbReference>
<dbReference type="Pfam" id="PF01048">
    <property type="entry name" value="PNP_UDP_1"/>
    <property type="match status" value="1"/>
</dbReference>
<feature type="binding site" evidence="12">
    <location>
        <begin position="98"/>
        <end position="100"/>
    </location>
    <ligand>
        <name>phosphate</name>
        <dbReference type="ChEBI" id="CHEBI:43474"/>
    </ligand>
</feature>
<evidence type="ECO:0000313" key="17">
    <source>
        <dbReference type="WBParaSite" id="Bm4756.1"/>
    </source>
</evidence>
<accession>A0A4E9EUC9</accession>
<evidence type="ECO:0000313" key="14">
    <source>
        <dbReference type="EMBL" id="CRZ21692.1"/>
    </source>
</evidence>
<comment type="similarity">
    <text evidence="2 11">Belongs to the PNP/MTAP phosphorylase family.</text>
</comment>
<proteinExistence type="inferred from homology"/>
<dbReference type="KEGG" id="bmy:BM_BM4756"/>
<gene>
    <name evidence="18" type="primary">bma-pnp-1</name>
    <name evidence="14 17 18" type="ORF">Bm4756</name>
    <name evidence="15" type="ORF">BM_BM4756</name>
    <name evidence="14" type="ORF">BM_Bm4756</name>
</gene>
<dbReference type="NCBIfam" id="NF006054">
    <property type="entry name" value="PRK08202.1"/>
    <property type="match status" value="1"/>
</dbReference>
<evidence type="ECO:0000256" key="5">
    <source>
        <dbReference type="ARBA" id="ARBA00022676"/>
    </source>
</evidence>
<evidence type="ECO:0000259" key="13">
    <source>
        <dbReference type="Pfam" id="PF01048"/>
    </source>
</evidence>
<dbReference type="OMA" id="CATNMAA"/>
<evidence type="ECO:0000256" key="6">
    <source>
        <dbReference type="ARBA" id="ARBA00022679"/>
    </source>
</evidence>
<dbReference type="PANTHER" id="PTHR11904:SF9">
    <property type="entry name" value="PURINE NUCLEOSIDE PHOSPHORYLASE-RELATED"/>
    <property type="match status" value="1"/>
</dbReference>
<feature type="binding site" evidence="12">
    <location>
        <position position="214"/>
    </location>
    <ligand>
        <name>a purine D-ribonucleoside</name>
        <dbReference type="ChEBI" id="CHEBI:142355"/>
    </ligand>
</feature>
<accession>A0A0H5RZ85</accession>
<evidence type="ECO:0000313" key="16">
    <source>
        <dbReference type="Proteomes" id="UP000006672"/>
    </source>
</evidence>
<comment type="function">
    <text evidence="11">The purine nucleoside phosphorylases catalyze the phosphorolytic breakdown of the N-glycosidic bond in the beta-(deoxy)ribonucleoside molecules, with the formation of the corresponding free purine bases and pentose-1-phosphate.</text>
</comment>
<dbReference type="PIRSF" id="PIRSF000477">
    <property type="entry name" value="PurNPase"/>
    <property type="match status" value="1"/>
</dbReference>
<evidence type="ECO:0000313" key="15">
    <source>
        <dbReference type="EMBL" id="VIO87204.1"/>
    </source>
</evidence>
<feature type="binding site" evidence="12">
    <location>
        <position position="78"/>
    </location>
    <ligand>
        <name>phosphate</name>
        <dbReference type="ChEBI" id="CHEBI:43474"/>
    </ligand>
</feature>
<evidence type="ECO:0000256" key="10">
    <source>
        <dbReference type="ARBA" id="ARBA00023970"/>
    </source>
</evidence>
<dbReference type="AlphaFoldDB" id="A0A0H5RZ85"/>
<feature type="binding site" evidence="12">
    <location>
        <position position="233"/>
    </location>
    <ligand>
        <name>phosphate</name>
        <dbReference type="ChEBI" id="CHEBI:43474"/>
    </ligand>
</feature>
<dbReference type="Gene3D" id="3.40.50.1580">
    <property type="entry name" value="Nucleoside phosphorylase domain"/>
    <property type="match status" value="1"/>
</dbReference>
<name>A0A0H5RZ85_BRUMA</name>
<evidence type="ECO:0000256" key="8">
    <source>
        <dbReference type="ARBA" id="ARBA00023929"/>
    </source>
</evidence>
<dbReference type="RefSeq" id="XP_001898931.1">
    <property type="nucleotide sequence ID" value="XM_001898896.1"/>
</dbReference>
<dbReference type="InterPro" id="IPR011268">
    <property type="entry name" value="Purine_phosphorylase"/>
</dbReference>
<reference evidence="14" key="2">
    <citation type="submission" date="2012-12" db="EMBL/GenBank/DDBJ databases">
        <authorList>
            <person name="Gao Y.W."/>
            <person name="Fan S.T."/>
            <person name="Sun H.T."/>
            <person name="Wang Z."/>
            <person name="Gao X.L."/>
            <person name="Li Y.G."/>
            <person name="Wang T.C."/>
            <person name="Zhang K."/>
            <person name="Xu W.W."/>
            <person name="Yu Z.J."/>
            <person name="Xia X.Z."/>
        </authorList>
    </citation>
    <scope>NUCLEOTIDE SEQUENCE</scope>
    <source>
        <strain evidence="14">FR3</strain>
    </source>
</reference>
<dbReference type="InterPro" id="IPR035994">
    <property type="entry name" value="Nucleoside_phosphorylase_sf"/>
</dbReference>